<dbReference type="GO" id="GO:0008237">
    <property type="term" value="F:metallopeptidase activity"/>
    <property type="evidence" value="ECO:0007669"/>
    <property type="project" value="UniProtKB-KW"/>
</dbReference>
<name>A0A368JEF2_9BACT</name>
<keyword evidence="4" id="KW-0862">Zinc</keyword>
<accession>A0A368JEF2</accession>
<proteinExistence type="inferred from homology"/>
<keyword evidence="5" id="KW-0482">Metalloprotease</keyword>
<dbReference type="NCBIfam" id="TIGR00608">
    <property type="entry name" value="radc"/>
    <property type="match status" value="1"/>
</dbReference>
<dbReference type="Pfam" id="PF20582">
    <property type="entry name" value="UPF0758_N"/>
    <property type="match status" value="1"/>
</dbReference>
<dbReference type="InterPro" id="IPR020891">
    <property type="entry name" value="UPF0758_CS"/>
</dbReference>
<keyword evidence="9" id="KW-1185">Reference proteome</keyword>
<evidence type="ECO:0000259" key="7">
    <source>
        <dbReference type="PROSITE" id="PS50249"/>
    </source>
</evidence>
<dbReference type="PANTHER" id="PTHR30471:SF3">
    <property type="entry name" value="UPF0758 PROTEIN YEES-RELATED"/>
    <property type="match status" value="1"/>
</dbReference>
<organism evidence="8 9">
    <name type="scientific">Larkinella punicea</name>
    <dbReference type="NCBI Taxonomy" id="2315727"/>
    <lineage>
        <taxon>Bacteria</taxon>
        <taxon>Pseudomonadati</taxon>
        <taxon>Bacteroidota</taxon>
        <taxon>Cytophagia</taxon>
        <taxon>Cytophagales</taxon>
        <taxon>Spirosomataceae</taxon>
        <taxon>Larkinella</taxon>
    </lineage>
</organism>
<dbReference type="PROSITE" id="PS01302">
    <property type="entry name" value="UPF0758"/>
    <property type="match status" value="1"/>
</dbReference>
<dbReference type="InterPro" id="IPR010994">
    <property type="entry name" value="RuvA_2-like"/>
</dbReference>
<evidence type="ECO:0000256" key="4">
    <source>
        <dbReference type="ARBA" id="ARBA00022833"/>
    </source>
</evidence>
<evidence type="ECO:0000256" key="2">
    <source>
        <dbReference type="ARBA" id="ARBA00022723"/>
    </source>
</evidence>
<dbReference type="PROSITE" id="PS50249">
    <property type="entry name" value="MPN"/>
    <property type="match status" value="1"/>
</dbReference>
<keyword evidence="3" id="KW-0378">Hydrolase</keyword>
<dbReference type="GO" id="GO:0046872">
    <property type="term" value="F:metal ion binding"/>
    <property type="evidence" value="ECO:0007669"/>
    <property type="project" value="UniProtKB-KW"/>
</dbReference>
<comment type="similarity">
    <text evidence="6">Belongs to the UPF0758 family.</text>
</comment>
<dbReference type="InterPro" id="IPR037518">
    <property type="entry name" value="MPN"/>
</dbReference>
<dbReference type="AlphaFoldDB" id="A0A368JEF2"/>
<keyword evidence="2" id="KW-0479">Metal-binding</keyword>
<dbReference type="GO" id="GO:0006508">
    <property type="term" value="P:proteolysis"/>
    <property type="evidence" value="ECO:0007669"/>
    <property type="project" value="UniProtKB-KW"/>
</dbReference>
<dbReference type="RefSeq" id="WP_114409631.1">
    <property type="nucleotide sequence ID" value="NZ_QOWE01000032.1"/>
</dbReference>
<dbReference type="Gene3D" id="3.40.140.10">
    <property type="entry name" value="Cytidine Deaminase, domain 2"/>
    <property type="match status" value="1"/>
</dbReference>
<dbReference type="InterPro" id="IPR046778">
    <property type="entry name" value="UPF0758_N"/>
</dbReference>
<dbReference type="InterPro" id="IPR025657">
    <property type="entry name" value="RadC_JAB"/>
</dbReference>
<protein>
    <submittedName>
        <fullName evidence="8">DNA repair protein RadC</fullName>
    </submittedName>
</protein>
<dbReference type="Proteomes" id="UP000253383">
    <property type="component" value="Unassembled WGS sequence"/>
</dbReference>
<evidence type="ECO:0000313" key="8">
    <source>
        <dbReference type="EMBL" id="RCR66060.1"/>
    </source>
</evidence>
<evidence type="ECO:0000256" key="1">
    <source>
        <dbReference type="ARBA" id="ARBA00022670"/>
    </source>
</evidence>
<reference evidence="8 9" key="1">
    <citation type="submission" date="2018-07" db="EMBL/GenBank/DDBJ databases">
        <title>Genome analysis of Larkinella rosea.</title>
        <authorList>
            <person name="Zhou Z."/>
            <person name="Wang G."/>
        </authorList>
    </citation>
    <scope>NUCLEOTIDE SEQUENCE [LARGE SCALE GENOMIC DNA]</scope>
    <source>
        <strain evidence="9">zzj9</strain>
    </source>
</reference>
<evidence type="ECO:0000256" key="6">
    <source>
        <dbReference type="RuleBase" id="RU003797"/>
    </source>
</evidence>
<dbReference type="CDD" id="cd08071">
    <property type="entry name" value="MPN_DUF2466"/>
    <property type="match status" value="1"/>
</dbReference>
<keyword evidence="1" id="KW-0645">Protease</keyword>
<dbReference type="EMBL" id="QOWE01000032">
    <property type="protein sequence ID" value="RCR66060.1"/>
    <property type="molecule type" value="Genomic_DNA"/>
</dbReference>
<gene>
    <name evidence="8" type="ORF">DUE52_29075</name>
</gene>
<evidence type="ECO:0000256" key="5">
    <source>
        <dbReference type="ARBA" id="ARBA00023049"/>
    </source>
</evidence>
<dbReference type="PANTHER" id="PTHR30471">
    <property type="entry name" value="DNA REPAIR PROTEIN RADC"/>
    <property type="match status" value="1"/>
</dbReference>
<evidence type="ECO:0000313" key="9">
    <source>
        <dbReference type="Proteomes" id="UP000253383"/>
    </source>
</evidence>
<dbReference type="OrthoDB" id="9804482at2"/>
<evidence type="ECO:0000256" key="3">
    <source>
        <dbReference type="ARBA" id="ARBA00022801"/>
    </source>
</evidence>
<dbReference type="Pfam" id="PF04002">
    <property type="entry name" value="RadC"/>
    <property type="match status" value="1"/>
</dbReference>
<sequence>MTYESSRKIRSWAEEDRPREKLMLKGRAALSDAELIAILIGSGTRDLSAVDVAKIILQSVGHNLNDLARLSVKDLSKFKGIGEAKAISIVAALELGRRRKEQDRPLRLRITSSRDAYEEIKPHLLDKQHEEFWILLLNRANEVIRPVQISSGGVSGTVADPKLIFKHALEQLASALILVHNHPSGNLAASQADRDLTKKLKEAGRLLDIPILDHLIFTDQSYLSFADQGIL</sequence>
<dbReference type="SUPFAM" id="SSF47781">
    <property type="entry name" value="RuvA domain 2-like"/>
    <property type="match status" value="1"/>
</dbReference>
<comment type="caution">
    <text evidence="8">The sequence shown here is derived from an EMBL/GenBank/DDBJ whole genome shotgun (WGS) entry which is preliminary data.</text>
</comment>
<dbReference type="InterPro" id="IPR001405">
    <property type="entry name" value="UPF0758"/>
</dbReference>
<feature type="domain" description="MPN" evidence="7">
    <location>
        <begin position="109"/>
        <end position="231"/>
    </location>
</feature>
<dbReference type="NCBIfam" id="NF000642">
    <property type="entry name" value="PRK00024.1"/>
    <property type="match status" value="1"/>
</dbReference>